<accession>A0ABS8TIC8</accession>
<reference evidence="1 2" key="1">
    <citation type="journal article" date="2021" name="BMC Genomics">
        <title>Datura genome reveals duplications of psychoactive alkaloid biosynthetic genes and high mutation rate following tissue culture.</title>
        <authorList>
            <person name="Rajewski A."/>
            <person name="Carter-House D."/>
            <person name="Stajich J."/>
            <person name="Litt A."/>
        </authorList>
    </citation>
    <scope>NUCLEOTIDE SEQUENCE [LARGE SCALE GENOMIC DNA]</scope>
    <source>
        <strain evidence="1">AR-01</strain>
    </source>
</reference>
<dbReference type="InterPro" id="IPR011989">
    <property type="entry name" value="ARM-like"/>
</dbReference>
<dbReference type="EMBL" id="JACEIK010001548">
    <property type="protein sequence ID" value="MCD7470319.1"/>
    <property type="molecule type" value="Genomic_DNA"/>
</dbReference>
<evidence type="ECO:0000313" key="1">
    <source>
        <dbReference type="EMBL" id="MCD7470319.1"/>
    </source>
</evidence>
<comment type="caution">
    <text evidence="1">The sequence shown here is derived from an EMBL/GenBank/DDBJ whole genome shotgun (WGS) entry which is preliminary data.</text>
</comment>
<keyword evidence="2" id="KW-1185">Reference proteome</keyword>
<name>A0ABS8TIC8_DATST</name>
<dbReference type="Gene3D" id="1.25.10.10">
    <property type="entry name" value="Leucine-rich Repeat Variant"/>
    <property type="match status" value="1"/>
</dbReference>
<gene>
    <name evidence="1" type="ORF">HAX54_010056</name>
</gene>
<dbReference type="Proteomes" id="UP000823775">
    <property type="component" value="Unassembled WGS sequence"/>
</dbReference>
<sequence>MSTIFTTELIIDCGVFPCLDVIDAGLISVLVNLIHNQEIDLAIKYVVISVVSDVFANGTDEQIKVSVVEEKCIEPLC</sequence>
<organism evidence="1 2">
    <name type="scientific">Datura stramonium</name>
    <name type="common">Jimsonweed</name>
    <name type="synonym">Common thornapple</name>
    <dbReference type="NCBI Taxonomy" id="4076"/>
    <lineage>
        <taxon>Eukaryota</taxon>
        <taxon>Viridiplantae</taxon>
        <taxon>Streptophyta</taxon>
        <taxon>Embryophyta</taxon>
        <taxon>Tracheophyta</taxon>
        <taxon>Spermatophyta</taxon>
        <taxon>Magnoliopsida</taxon>
        <taxon>eudicotyledons</taxon>
        <taxon>Gunneridae</taxon>
        <taxon>Pentapetalae</taxon>
        <taxon>asterids</taxon>
        <taxon>lamiids</taxon>
        <taxon>Solanales</taxon>
        <taxon>Solanaceae</taxon>
        <taxon>Solanoideae</taxon>
        <taxon>Datureae</taxon>
        <taxon>Datura</taxon>
    </lineage>
</organism>
<protein>
    <submittedName>
        <fullName evidence="1">Uncharacterized protein</fullName>
    </submittedName>
</protein>
<evidence type="ECO:0000313" key="2">
    <source>
        <dbReference type="Proteomes" id="UP000823775"/>
    </source>
</evidence>
<proteinExistence type="predicted"/>